<dbReference type="OrthoDB" id="9781189at2"/>
<dbReference type="PANTHER" id="PTHR47619:SF1">
    <property type="entry name" value="EXODEOXYRIBONUCLEASE WALJ"/>
    <property type="match status" value="1"/>
</dbReference>
<dbReference type="InterPro" id="IPR001279">
    <property type="entry name" value="Metallo-B-lactamas"/>
</dbReference>
<dbReference type="SMART" id="SM00849">
    <property type="entry name" value="Lactamase_B"/>
    <property type="match status" value="1"/>
</dbReference>
<dbReference type="Proteomes" id="UP000003598">
    <property type="component" value="Unassembled WGS sequence"/>
</dbReference>
<dbReference type="PANTHER" id="PTHR47619">
    <property type="entry name" value="METALLO-HYDROLASE YYCJ-RELATED"/>
    <property type="match status" value="1"/>
</dbReference>
<gene>
    <name evidence="2" type="ORF">HMPREF9441_02959</name>
</gene>
<dbReference type="InterPro" id="IPR036866">
    <property type="entry name" value="RibonucZ/Hydroxyglut_hydro"/>
</dbReference>
<proteinExistence type="predicted"/>
<dbReference type="HOGENOM" id="CLU_073253_0_0_10"/>
<name>G5SUA1_9BACT</name>
<dbReference type="SUPFAM" id="SSF56281">
    <property type="entry name" value="Metallo-hydrolase/oxidoreductase"/>
    <property type="match status" value="1"/>
</dbReference>
<feature type="domain" description="Metallo-beta-lactamase" evidence="1">
    <location>
        <begin position="39"/>
        <end position="235"/>
    </location>
</feature>
<protein>
    <submittedName>
        <fullName evidence="2">Metallo-beta-lactamase domain protein</fullName>
    </submittedName>
</protein>
<accession>G5SUA1</accession>
<dbReference type="Pfam" id="PF12706">
    <property type="entry name" value="Lactamase_B_2"/>
    <property type="match status" value="1"/>
</dbReference>
<dbReference type="STRING" id="762968.HMPREF9441_02959"/>
<keyword evidence="3" id="KW-1185">Reference proteome</keyword>
<evidence type="ECO:0000313" key="3">
    <source>
        <dbReference type="Proteomes" id="UP000003598"/>
    </source>
</evidence>
<dbReference type="Gene3D" id="3.60.15.10">
    <property type="entry name" value="Ribonuclease Z/Hydroxyacylglutathione hydrolase-like"/>
    <property type="match status" value="1"/>
</dbReference>
<organism evidence="2 3">
    <name type="scientific">Paraprevotella clara YIT 11840</name>
    <dbReference type="NCBI Taxonomy" id="762968"/>
    <lineage>
        <taxon>Bacteria</taxon>
        <taxon>Pseudomonadati</taxon>
        <taxon>Bacteroidota</taxon>
        <taxon>Bacteroidia</taxon>
        <taxon>Bacteroidales</taxon>
        <taxon>Prevotellaceae</taxon>
        <taxon>Paraprevotella</taxon>
    </lineage>
</organism>
<evidence type="ECO:0000313" key="2">
    <source>
        <dbReference type="EMBL" id="EHG99344.1"/>
    </source>
</evidence>
<dbReference type="EMBL" id="AFFY01000045">
    <property type="protein sequence ID" value="EHG99344.1"/>
    <property type="molecule type" value="Genomic_DNA"/>
</dbReference>
<dbReference type="PATRIC" id="fig|762968.3.peg.2630"/>
<comment type="caution">
    <text evidence="2">The sequence shown here is derived from an EMBL/GenBank/DDBJ whole genome shotgun (WGS) entry which is preliminary data.</text>
</comment>
<evidence type="ECO:0000259" key="1">
    <source>
        <dbReference type="SMART" id="SM00849"/>
    </source>
</evidence>
<dbReference type="eggNOG" id="COG1235">
    <property type="taxonomic scope" value="Bacteria"/>
</dbReference>
<dbReference type="AlphaFoldDB" id="G5SUA1"/>
<dbReference type="InterPro" id="IPR052533">
    <property type="entry name" value="WalJ/YycJ-like"/>
</dbReference>
<sequence>MVRQKGRKEIFARSFMFSYICINKNTDMLKFICLGSGSSGNSYFLFSENYGILIDAGIGIRTLKKHFHTYGLSLKQIKAVLITHDHADHIKAVGSLANEYGLPVYATELVHDGIKRNYCANPKLKAENIHFLEKGQTLKLDRFEITPFDVPHDSTDNVGYSLQYGEVNFCLITDAGHVTEQFGGYIARANYLVLEANHDEDMLMMGPYPAYLKGRISGDYGHLSNKAAAQLLAEHITDRLRHVWLCHISEENNHPELARKTVDTCLRSVGIVAGKDFELEVLKRRIPSEIYELEKK</sequence>
<reference evidence="2 3" key="1">
    <citation type="submission" date="2011-03" db="EMBL/GenBank/DDBJ databases">
        <authorList>
            <person name="Weinstock G."/>
            <person name="Sodergren E."/>
            <person name="Clifton S."/>
            <person name="Fulton L."/>
            <person name="Fulton B."/>
            <person name="Courtney L."/>
            <person name="Fronick C."/>
            <person name="Harrison M."/>
            <person name="Strong C."/>
            <person name="Farmer C."/>
            <person name="Delahaunty K."/>
            <person name="Markovic C."/>
            <person name="Hall O."/>
            <person name="Minx P."/>
            <person name="Tomlinson C."/>
            <person name="Mitreva M."/>
            <person name="Hou S."/>
            <person name="Chen J."/>
            <person name="Wollam A."/>
            <person name="Pepin K.H."/>
            <person name="Johnson M."/>
            <person name="Bhonagiri V."/>
            <person name="Zhang X."/>
            <person name="Suruliraj S."/>
            <person name="Warren W."/>
            <person name="Chinwalla A."/>
            <person name="Mardis E.R."/>
            <person name="Wilson R.K."/>
        </authorList>
    </citation>
    <scope>NUCLEOTIDE SEQUENCE [LARGE SCALE GENOMIC DNA]</scope>
    <source>
        <strain evidence="2 3">YIT 11840</strain>
    </source>
</reference>